<feature type="compositionally biased region" description="Low complexity" evidence="1">
    <location>
        <begin position="193"/>
        <end position="203"/>
    </location>
</feature>
<dbReference type="RefSeq" id="WP_280656981.1">
    <property type="nucleotide sequence ID" value="NZ_JANQDO010000070.1"/>
</dbReference>
<name>A0ABT6K4Q5_9CYAN</name>
<evidence type="ECO:0008006" key="5">
    <source>
        <dbReference type="Google" id="ProtNLM"/>
    </source>
</evidence>
<keyword evidence="2" id="KW-0732">Signal</keyword>
<gene>
    <name evidence="3" type="ORF">NWP19_10270</name>
</gene>
<comment type="caution">
    <text evidence="3">The sequence shown here is derived from an EMBL/GenBank/DDBJ whole genome shotgun (WGS) entry which is preliminary data.</text>
</comment>
<feature type="region of interest" description="Disordered" evidence="1">
    <location>
        <begin position="190"/>
        <end position="266"/>
    </location>
</feature>
<evidence type="ECO:0000256" key="1">
    <source>
        <dbReference type="SAM" id="MobiDB-lite"/>
    </source>
</evidence>
<dbReference type="Gene3D" id="2.60.120.380">
    <property type="match status" value="1"/>
</dbReference>
<feature type="chain" id="PRO_5047137927" description="NTF2 domain-containing protein" evidence="2">
    <location>
        <begin position="18"/>
        <end position="399"/>
    </location>
</feature>
<reference evidence="3 4" key="1">
    <citation type="journal article" date="2023" name="J. Phycol.">
        <title>Chrysosporum ovalisporum is synonymous with the true-branching cyanobacterium Umezakia natans (Nostocales/Aphanizomenonaceae).</title>
        <authorList>
            <person name="McGregor G.B."/>
            <person name="Sendall B.C."/>
            <person name="Niiyama Y."/>
            <person name="Tuji A."/>
            <person name="Willis A."/>
        </authorList>
    </citation>
    <scope>NUCLEOTIDE SEQUENCE [LARGE SCALE GENOMIC DNA]</scope>
    <source>
        <strain evidence="3 4">FSS-43</strain>
    </source>
</reference>
<feature type="signal peptide" evidence="2">
    <location>
        <begin position="1"/>
        <end position="17"/>
    </location>
</feature>
<feature type="compositionally biased region" description="Polar residues" evidence="1">
    <location>
        <begin position="253"/>
        <end position="264"/>
    </location>
</feature>
<dbReference type="PROSITE" id="PS51257">
    <property type="entry name" value="PROKAR_LIPOPROTEIN"/>
    <property type="match status" value="1"/>
</dbReference>
<feature type="region of interest" description="Disordered" evidence="1">
    <location>
        <begin position="149"/>
        <end position="178"/>
    </location>
</feature>
<proteinExistence type="predicted"/>
<keyword evidence="4" id="KW-1185">Reference proteome</keyword>
<dbReference type="EMBL" id="JANQDO010000070">
    <property type="protein sequence ID" value="MDH6057156.1"/>
    <property type="molecule type" value="Genomic_DNA"/>
</dbReference>
<evidence type="ECO:0000313" key="4">
    <source>
        <dbReference type="Proteomes" id="UP001159371"/>
    </source>
</evidence>
<protein>
    <recommendedName>
        <fullName evidence="5">NTF2 domain-containing protein</fullName>
    </recommendedName>
</protein>
<sequence length="399" mass="42899">MKIITLSLTSLPLLVIAACAQISNQTKVDCVTKSQILEGKDTKPIVFNNETITESGIISSNQVLAYSFDGTSKQQLSYTTNQNICISIYTPDNQLIESSVSPIILPINGKYIIQVSAPKDSTSFDLTMNLKSVTKLSIPASVASKTSVPAPVASKTSVPAPVASKTSVPAPVPSETSVFSSVPFKTPVPAPVPSKTSVPSSVPFKTSVPAPVPSKTSVPAPVPSKTSVPAPVPSKTSVPAPVPSKTPVRLSVASKTPDPSSVPSETLVPLSVPSLPDFNEPVIDSQTESKLRPNADDFVRDYYIALKNRQYEQTWNSLSPGFQSISGSSSQYEEWWNSVTEINIGDIKLIDQNTDKAVVDAELSYVLEGGRIYEDGKKRIYLIWNDDTDSWLFNRKLAP</sequence>
<organism evidence="3 4">
    <name type="scientific">Umezakia ovalisporum FSS-43</name>
    <dbReference type="NCBI Taxonomy" id="2740520"/>
    <lineage>
        <taxon>Bacteria</taxon>
        <taxon>Bacillati</taxon>
        <taxon>Cyanobacteriota</taxon>
        <taxon>Cyanophyceae</taxon>
        <taxon>Nostocales</taxon>
        <taxon>Nodulariaceae</taxon>
        <taxon>Umezakia</taxon>
    </lineage>
</organism>
<dbReference type="Proteomes" id="UP001159371">
    <property type="component" value="Unassembled WGS sequence"/>
</dbReference>
<accession>A0ABT6K4Q5</accession>
<evidence type="ECO:0000256" key="2">
    <source>
        <dbReference type="SAM" id="SignalP"/>
    </source>
</evidence>
<evidence type="ECO:0000313" key="3">
    <source>
        <dbReference type="EMBL" id="MDH6057156.1"/>
    </source>
</evidence>